<dbReference type="AlphaFoldDB" id="A0AA35YN55"/>
<keyword evidence="2" id="KW-1133">Transmembrane helix</keyword>
<dbReference type="Proteomes" id="UP001177003">
    <property type="component" value="Chromosome 3"/>
</dbReference>
<accession>A0AA35YN55</accession>
<organism evidence="3 4">
    <name type="scientific">Lactuca saligna</name>
    <name type="common">Willowleaf lettuce</name>
    <dbReference type="NCBI Taxonomy" id="75948"/>
    <lineage>
        <taxon>Eukaryota</taxon>
        <taxon>Viridiplantae</taxon>
        <taxon>Streptophyta</taxon>
        <taxon>Embryophyta</taxon>
        <taxon>Tracheophyta</taxon>
        <taxon>Spermatophyta</taxon>
        <taxon>Magnoliopsida</taxon>
        <taxon>eudicotyledons</taxon>
        <taxon>Gunneridae</taxon>
        <taxon>Pentapetalae</taxon>
        <taxon>asterids</taxon>
        <taxon>campanulids</taxon>
        <taxon>Asterales</taxon>
        <taxon>Asteraceae</taxon>
        <taxon>Cichorioideae</taxon>
        <taxon>Cichorieae</taxon>
        <taxon>Lactucinae</taxon>
        <taxon>Lactuca</taxon>
    </lineage>
</organism>
<feature type="compositionally biased region" description="Polar residues" evidence="1">
    <location>
        <begin position="128"/>
        <end position="146"/>
    </location>
</feature>
<feature type="region of interest" description="Disordered" evidence="1">
    <location>
        <begin position="117"/>
        <end position="146"/>
    </location>
</feature>
<evidence type="ECO:0000313" key="4">
    <source>
        <dbReference type="Proteomes" id="UP001177003"/>
    </source>
</evidence>
<sequence length="146" mass="16941">MTLHQPHESHNSFQPHVHLIILDTTLHLAPHIILVALLSGGLPFRTIFYGRSTPNLLIRPPPLRHWKDLEDTKPDERQFDGCYGVTVYLQQKLVNMKRQLQYHRLLFDFHRINNHDQVQDPPVKNEIINDQNVGGSSNTTTDQIDL</sequence>
<name>A0AA35YN55_LACSI</name>
<evidence type="ECO:0000256" key="1">
    <source>
        <dbReference type="SAM" id="MobiDB-lite"/>
    </source>
</evidence>
<feature type="transmembrane region" description="Helical" evidence="2">
    <location>
        <begin position="28"/>
        <end position="49"/>
    </location>
</feature>
<keyword evidence="2" id="KW-0812">Transmembrane</keyword>
<protein>
    <submittedName>
        <fullName evidence="3">Uncharacterized protein</fullName>
    </submittedName>
</protein>
<dbReference type="EMBL" id="OX465079">
    <property type="protein sequence ID" value="CAI9276964.1"/>
    <property type="molecule type" value="Genomic_DNA"/>
</dbReference>
<evidence type="ECO:0000313" key="3">
    <source>
        <dbReference type="EMBL" id="CAI9276964.1"/>
    </source>
</evidence>
<gene>
    <name evidence="3" type="ORF">LSALG_LOCUS16918</name>
</gene>
<reference evidence="3" key="1">
    <citation type="submission" date="2023-04" db="EMBL/GenBank/DDBJ databases">
        <authorList>
            <person name="Vijverberg K."/>
            <person name="Xiong W."/>
            <person name="Schranz E."/>
        </authorList>
    </citation>
    <scope>NUCLEOTIDE SEQUENCE</scope>
</reference>
<evidence type="ECO:0000256" key="2">
    <source>
        <dbReference type="SAM" id="Phobius"/>
    </source>
</evidence>
<keyword evidence="2" id="KW-0472">Membrane</keyword>
<proteinExistence type="predicted"/>
<keyword evidence="4" id="KW-1185">Reference proteome</keyword>